<dbReference type="EMBL" id="FOPZ01000001">
    <property type="protein sequence ID" value="SFH34393.1"/>
    <property type="molecule type" value="Genomic_DNA"/>
</dbReference>
<accession>A0A1I2Z960</accession>
<name>A0A1I2Z960_9EURY</name>
<sequence length="140" mass="15225">MKGENDDNTDFRRSGEWIGELEGIGIRDPGPDADGPIMEFHGSESMAAVEVTTEEFVDKLSEAAVEVQLALDEQGDHNLRTDGGEEVDGGLERVECPNGCTDEDHDYGNQQIIGELRRDGVEWLYCNVCGTDPVPVGGEV</sequence>
<dbReference type="AlphaFoldDB" id="A0A1I2Z960"/>
<evidence type="ECO:0000313" key="3">
    <source>
        <dbReference type="Proteomes" id="UP000323537"/>
    </source>
</evidence>
<evidence type="ECO:0000256" key="1">
    <source>
        <dbReference type="SAM" id="MobiDB-lite"/>
    </source>
</evidence>
<organism evidence="2 3">
    <name type="scientific">Halorubrum aquaticum</name>
    <dbReference type="NCBI Taxonomy" id="387340"/>
    <lineage>
        <taxon>Archaea</taxon>
        <taxon>Methanobacteriati</taxon>
        <taxon>Methanobacteriota</taxon>
        <taxon>Stenosarchaea group</taxon>
        <taxon>Halobacteria</taxon>
        <taxon>Halobacteriales</taxon>
        <taxon>Haloferacaceae</taxon>
        <taxon>Halorubrum</taxon>
    </lineage>
</organism>
<dbReference type="Proteomes" id="UP000323537">
    <property type="component" value="Unassembled WGS sequence"/>
</dbReference>
<gene>
    <name evidence="2" type="ORF">SAMN04488066_101362</name>
</gene>
<feature type="compositionally biased region" description="Basic and acidic residues" evidence="1">
    <location>
        <begin position="1"/>
        <end position="15"/>
    </location>
</feature>
<evidence type="ECO:0000313" key="2">
    <source>
        <dbReference type="EMBL" id="SFH34393.1"/>
    </source>
</evidence>
<feature type="compositionally biased region" description="Low complexity" evidence="1">
    <location>
        <begin position="16"/>
        <end position="26"/>
    </location>
</feature>
<reference evidence="2 3" key="1">
    <citation type="submission" date="2016-10" db="EMBL/GenBank/DDBJ databases">
        <authorList>
            <person name="Varghese N."/>
            <person name="Submissions S."/>
        </authorList>
    </citation>
    <scope>NUCLEOTIDE SEQUENCE [LARGE SCALE GENOMIC DNA]</scope>
    <source>
        <strain evidence="2 3">CGMCC 1.6377</strain>
    </source>
</reference>
<protein>
    <submittedName>
        <fullName evidence="2">Uncharacterized protein</fullName>
    </submittedName>
</protein>
<dbReference type="RefSeq" id="WP_149783140.1">
    <property type="nucleotide sequence ID" value="NZ_BAAADP010000001.1"/>
</dbReference>
<proteinExistence type="predicted"/>
<feature type="region of interest" description="Disordered" evidence="1">
    <location>
        <begin position="1"/>
        <end position="35"/>
    </location>
</feature>
<keyword evidence="3" id="KW-1185">Reference proteome</keyword>